<dbReference type="EMBL" id="CP002859">
    <property type="protein sequence ID" value="AEI50606.1"/>
    <property type="molecule type" value="Genomic_DNA"/>
</dbReference>
<dbReference type="KEGG" id="rsi:Runsl_4263"/>
<sequence length="837" mass="97147">MPDIITINDKVQAALEKLFQQHRLVFWYDDHAEMTDLFENLQLPEVEKVIIANNEFTLKYRLLIEQPHQRFLLYQPKEKPVDYENWLLDLLLSHYEFRTEPASLYLQELELPQEFKTLIQEHEGFFTHQKRIGDLKSLLEPDDRESLIRLKMLSVVCATEPEWDKILYALFAEAAKAKDTQYKAIENFGLSRFLWETVEKKYGYKSPKPSIKDVLLRLIQDNFERNTPIGKPILNKEAYLFVNRWKENSKARQVFYDWSLTLEKDLSIEAFVQNRPIEHLLEADTYSVIDKKIIVDLRDRILHHTLPTHTLQEWIDKRRVKFFFGDYAHLYDALSFAAAFLDEIRKMDLTMQSPEEGFVKYEKQWYKLDYLYRKYIFESEQAEHQGILKELSARIEKAYGNSFLLQLGDNWQAALEGMSRWSLERVTGQKQFYPQWVMPYIRKENRVFVIISDALRYESAAELRDLVVQEDRYTATLNAVLGSLPSYTQLGMASLLPHTQLTFEEESDTVFADGVSTKGTPNRTKVLQKSYAGSIAITAEEFLRMKASTEGREFIKPYHVLYIYSNQIDKTGDDTTSENKVFEATKLEFDYLLRIIKHISNMNGSNVIVTADHGYLYQHNRLDATDFSDFTPIGNVYKSSRRFVLGKNLVPNASVQKWKGEALGLGDQTEVLIPKSINRLRIQGAGSRFVHGGSSLQEIVVPVLEINKARKSDIEQVEIDIISGSSNITSNTFAVSFYQKQPVTGKVQPRQLKAGFYTEAGQVISDMITLLFNSPETDAAAREKRQSFLFTSAASKHNGQDVYLKLEEQIDGTNQFRMYKSITYRMLIAFSSEFDEF</sequence>
<dbReference type="AlphaFoldDB" id="A0A7U4E7E9"/>
<proteinExistence type="predicted"/>
<organism evidence="1 2">
    <name type="scientific">Runella slithyformis (strain ATCC 29530 / DSM 19594 / LMG 11500 / NCIMB 11436 / LSU 4)</name>
    <dbReference type="NCBI Taxonomy" id="761193"/>
    <lineage>
        <taxon>Bacteria</taxon>
        <taxon>Pseudomonadati</taxon>
        <taxon>Bacteroidota</taxon>
        <taxon>Cytophagia</taxon>
        <taxon>Cytophagales</taxon>
        <taxon>Spirosomataceae</taxon>
        <taxon>Runella</taxon>
    </lineage>
</organism>
<dbReference type="InterPro" id="IPR017850">
    <property type="entry name" value="Alkaline_phosphatase_core_sf"/>
</dbReference>
<reference evidence="1 2" key="2">
    <citation type="journal article" date="2012" name="Stand. Genomic Sci.">
        <title>Complete genome sequence of the aquatic bacterium Runella slithyformis type strain (LSU 4(T)).</title>
        <authorList>
            <person name="Copeland A."/>
            <person name="Zhang X."/>
            <person name="Misra M."/>
            <person name="Lapidus A."/>
            <person name="Nolan M."/>
            <person name="Lucas S."/>
            <person name="Deshpande S."/>
            <person name="Cheng J.F."/>
            <person name="Tapia R."/>
            <person name="Goodwin L.A."/>
            <person name="Pitluck S."/>
            <person name="Liolios K."/>
            <person name="Pagani I."/>
            <person name="Ivanova N."/>
            <person name="Mikhailova N."/>
            <person name="Pati A."/>
            <person name="Chen A."/>
            <person name="Palaniappan K."/>
            <person name="Land M."/>
            <person name="Hauser L."/>
            <person name="Pan C."/>
            <person name="Jeffries C.D."/>
            <person name="Detter J.C."/>
            <person name="Brambilla E.M."/>
            <person name="Rohde M."/>
            <person name="Djao O.D."/>
            <person name="Goker M."/>
            <person name="Sikorski J."/>
            <person name="Tindall B.J."/>
            <person name="Woyke T."/>
            <person name="Bristow J."/>
            <person name="Eisen J.A."/>
            <person name="Markowitz V."/>
            <person name="Hugenholtz P."/>
            <person name="Kyrpides N.C."/>
            <person name="Klenk H.P."/>
            <person name="Mavromatis K."/>
        </authorList>
    </citation>
    <scope>NUCLEOTIDE SEQUENCE [LARGE SCALE GENOMIC DNA]</scope>
    <source>
        <strain evidence="2">ATCC 29530 / DSM 19594 / LMG 11500 / NCIMB 11436 / LSU 4</strain>
    </source>
</reference>
<protein>
    <recommendedName>
        <fullName evidence="3">BREX-1 system phosphatase PglZ type A</fullName>
    </recommendedName>
</protein>
<dbReference type="RefSeq" id="WP_013929903.1">
    <property type="nucleotide sequence ID" value="NC_015703.1"/>
</dbReference>
<evidence type="ECO:0000313" key="1">
    <source>
        <dbReference type="EMBL" id="AEI50606.1"/>
    </source>
</evidence>
<evidence type="ECO:0000313" key="2">
    <source>
        <dbReference type="Proteomes" id="UP000000493"/>
    </source>
</evidence>
<keyword evidence="2" id="KW-1185">Reference proteome</keyword>
<gene>
    <name evidence="1" type="ordered locus">Runsl_4263</name>
</gene>
<dbReference type="SUPFAM" id="SSF53649">
    <property type="entry name" value="Alkaline phosphatase-like"/>
    <property type="match status" value="1"/>
</dbReference>
<dbReference type="Proteomes" id="UP000000493">
    <property type="component" value="Chromosome"/>
</dbReference>
<accession>A0A7U4E7E9</accession>
<dbReference type="NCBIfam" id="TIGR02687">
    <property type="entry name" value="BREX-1 system phosphatase PglZ type A"/>
    <property type="match status" value="1"/>
</dbReference>
<evidence type="ECO:0008006" key="3">
    <source>
        <dbReference type="Google" id="ProtNLM"/>
    </source>
</evidence>
<dbReference type="Pfam" id="PF08665">
    <property type="entry name" value="PglZ"/>
    <property type="match status" value="1"/>
</dbReference>
<reference evidence="2" key="1">
    <citation type="submission" date="2011-06" db="EMBL/GenBank/DDBJ databases">
        <title>The complete genome of chromosome of Runella slithyformis DSM 19594.</title>
        <authorList>
            <consortium name="US DOE Joint Genome Institute (JGI-PGF)"/>
            <person name="Lucas S."/>
            <person name="Han J."/>
            <person name="Lapidus A."/>
            <person name="Bruce D."/>
            <person name="Goodwin L."/>
            <person name="Pitluck S."/>
            <person name="Peters L."/>
            <person name="Kyrpides N."/>
            <person name="Mavromatis K."/>
            <person name="Ivanova N."/>
            <person name="Ovchinnikova G."/>
            <person name="Zhang X."/>
            <person name="Misra M."/>
            <person name="Detter J.C."/>
            <person name="Tapia R."/>
            <person name="Han C."/>
            <person name="Land M."/>
            <person name="Hauser L."/>
            <person name="Markowitz V."/>
            <person name="Cheng J.-F."/>
            <person name="Hugenholtz P."/>
            <person name="Woyke T."/>
            <person name="Wu D."/>
            <person name="Tindall B."/>
            <person name="Faehrich R."/>
            <person name="Brambilla E."/>
            <person name="Klenk H.-P."/>
            <person name="Eisen J.A."/>
        </authorList>
    </citation>
    <scope>NUCLEOTIDE SEQUENCE [LARGE SCALE GENOMIC DNA]</scope>
    <source>
        <strain evidence="2">ATCC 29530 / DSM 19594 / LMG 11500 / NCIMB 11436 / LSU 4</strain>
    </source>
</reference>
<dbReference type="InterPro" id="IPR014060">
    <property type="entry name" value="PglZ"/>
</dbReference>
<name>A0A7U4E7E9_RUNSL</name>